<gene>
    <name evidence="3" type="ORF">NQ317_003280</name>
</gene>
<comment type="subcellular location">
    <subcellularLocation>
        <location evidence="1">Membrane</location>
        <topology evidence="1">Multi-pass membrane protein</topology>
    </subcellularLocation>
</comment>
<reference evidence="3" key="1">
    <citation type="journal article" date="2023" name="Insect Mol. Biol.">
        <title>Genome sequencing provides insights into the evolution of gene families encoding plant cell wall-degrading enzymes in longhorned beetles.</title>
        <authorList>
            <person name="Shin N.R."/>
            <person name="Okamura Y."/>
            <person name="Kirsch R."/>
            <person name="Pauchet Y."/>
        </authorList>
    </citation>
    <scope>NUCLEOTIDE SEQUENCE</scope>
    <source>
        <strain evidence="3">MMC_N1</strain>
    </source>
</reference>
<comment type="similarity">
    <text evidence="1">Belongs to the DP1 family.</text>
</comment>
<evidence type="ECO:0000313" key="4">
    <source>
        <dbReference type="Proteomes" id="UP001162164"/>
    </source>
</evidence>
<sequence>MARRYGAVHCTRSKGLPPVNIRRICEMYTELELNPATTALTKILSAAMLGKAANLRPSLFHAGVLLVGLGVVCHKAVTYLVLYPVFRLLFGTLYPAYASYKAVRTKNVKEYVKWMMYWIVFALFTCIETFTDVFLSWFPFYYEIKIVLVIWLLSPATKGSSILYRKFVHPTLSSREQEIDEYITKAKEQSYRQVLDLGSKGVTVLMQTAIKSGGGIVNQLRRSYSLSDLTDANLDEAHDETDDVVITDPRLMRRRRSPHRTSSSVSGMYFSEVDVRSDRIASIQSAEDISSGYSSGEGLYPGQPPKLAAREGLHRAGSLTRSRTTRVTRSTIIRKSGGSDDSDENELFDTNIVFQNDPKTTKPPTAQPADTSSEDEFLDSLDTLHDKRLGKCHSATG</sequence>
<name>A0ABQ9IXS4_9CUCU</name>
<proteinExistence type="inferred from homology"/>
<keyword evidence="1" id="KW-1133">Transmembrane helix</keyword>
<evidence type="ECO:0000313" key="3">
    <source>
        <dbReference type="EMBL" id="KAJ8968533.1"/>
    </source>
</evidence>
<keyword evidence="4" id="KW-1185">Reference proteome</keyword>
<protein>
    <recommendedName>
        <fullName evidence="1">Receptor expression-enhancing protein</fullName>
    </recommendedName>
</protein>
<feature type="transmembrane region" description="Helical" evidence="1">
    <location>
        <begin position="83"/>
        <end position="103"/>
    </location>
</feature>
<dbReference type="Proteomes" id="UP001162164">
    <property type="component" value="Unassembled WGS sequence"/>
</dbReference>
<keyword evidence="1" id="KW-0812">Transmembrane</keyword>
<accession>A0ABQ9IXS4</accession>
<feature type="transmembrane region" description="Helical" evidence="1">
    <location>
        <begin position="58"/>
        <end position="77"/>
    </location>
</feature>
<dbReference type="PANTHER" id="PTHR12300:SF117">
    <property type="entry name" value="LP05237P-RELATED"/>
    <property type="match status" value="1"/>
</dbReference>
<comment type="caution">
    <text evidence="3">The sequence shown here is derived from an EMBL/GenBank/DDBJ whole genome shotgun (WGS) entry which is preliminary data.</text>
</comment>
<evidence type="ECO:0000256" key="2">
    <source>
        <dbReference type="SAM" id="MobiDB-lite"/>
    </source>
</evidence>
<dbReference type="Pfam" id="PF03134">
    <property type="entry name" value="TB2_DP1_HVA22"/>
    <property type="match status" value="1"/>
</dbReference>
<organism evidence="3 4">
    <name type="scientific">Molorchus minor</name>
    <dbReference type="NCBI Taxonomy" id="1323400"/>
    <lineage>
        <taxon>Eukaryota</taxon>
        <taxon>Metazoa</taxon>
        <taxon>Ecdysozoa</taxon>
        <taxon>Arthropoda</taxon>
        <taxon>Hexapoda</taxon>
        <taxon>Insecta</taxon>
        <taxon>Pterygota</taxon>
        <taxon>Neoptera</taxon>
        <taxon>Endopterygota</taxon>
        <taxon>Coleoptera</taxon>
        <taxon>Polyphaga</taxon>
        <taxon>Cucujiformia</taxon>
        <taxon>Chrysomeloidea</taxon>
        <taxon>Cerambycidae</taxon>
        <taxon>Lamiinae</taxon>
        <taxon>Monochamini</taxon>
        <taxon>Molorchus</taxon>
    </lineage>
</organism>
<feature type="transmembrane region" description="Helical" evidence="1">
    <location>
        <begin position="115"/>
        <end position="138"/>
    </location>
</feature>
<dbReference type="PANTHER" id="PTHR12300">
    <property type="entry name" value="HVA22-LIKE PROTEINS"/>
    <property type="match status" value="1"/>
</dbReference>
<dbReference type="InterPro" id="IPR004345">
    <property type="entry name" value="TB2_DP1_HVA22"/>
</dbReference>
<feature type="compositionally biased region" description="Low complexity" evidence="2">
    <location>
        <begin position="362"/>
        <end position="371"/>
    </location>
</feature>
<keyword evidence="1" id="KW-0472">Membrane</keyword>
<feature type="region of interest" description="Disordered" evidence="2">
    <location>
        <begin position="352"/>
        <end position="375"/>
    </location>
</feature>
<dbReference type="EMBL" id="JAPWTJ010001969">
    <property type="protein sequence ID" value="KAJ8968533.1"/>
    <property type="molecule type" value="Genomic_DNA"/>
</dbReference>
<evidence type="ECO:0000256" key="1">
    <source>
        <dbReference type="RuleBase" id="RU362006"/>
    </source>
</evidence>